<dbReference type="GeneID" id="9471317"/>
<dbReference type="RefSeq" id="XP_002896608.1">
    <property type="nucleotide sequence ID" value="XM_002896562.1"/>
</dbReference>
<accession>D0NWC7</accession>
<evidence type="ECO:0000313" key="1">
    <source>
        <dbReference type="EMBL" id="EEY66978.1"/>
    </source>
</evidence>
<organism evidence="1 2">
    <name type="scientific">Phytophthora infestans (strain T30-4)</name>
    <name type="common">Potato late blight agent</name>
    <dbReference type="NCBI Taxonomy" id="403677"/>
    <lineage>
        <taxon>Eukaryota</taxon>
        <taxon>Sar</taxon>
        <taxon>Stramenopiles</taxon>
        <taxon>Oomycota</taxon>
        <taxon>Peronosporomycetes</taxon>
        <taxon>Peronosporales</taxon>
        <taxon>Peronosporaceae</taxon>
        <taxon>Phytophthora</taxon>
    </lineage>
</organism>
<dbReference type="AlphaFoldDB" id="D0NWC7"/>
<name>D0NWC7_PHYIT</name>
<protein>
    <submittedName>
        <fullName evidence="1">Uncharacterized protein</fullName>
    </submittedName>
</protein>
<dbReference type="VEuPathDB" id="FungiDB:PITG_17754"/>
<dbReference type="KEGG" id="pif:PITG_17754"/>
<proteinExistence type="predicted"/>
<dbReference type="HOGENOM" id="CLU_1762385_0_0_1"/>
<reference evidence="2" key="1">
    <citation type="journal article" date="2009" name="Nature">
        <title>Genome sequence and analysis of the Irish potato famine pathogen Phytophthora infestans.</title>
        <authorList>
            <consortium name="The Broad Institute Genome Sequencing Platform"/>
            <person name="Haas B.J."/>
            <person name="Kamoun S."/>
            <person name="Zody M.C."/>
            <person name="Jiang R.H."/>
            <person name="Handsaker R.E."/>
            <person name="Cano L.M."/>
            <person name="Grabherr M."/>
            <person name="Kodira C.D."/>
            <person name="Raffaele S."/>
            <person name="Torto-Alalibo T."/>
            <person name="Bozkurt T.O."/>
            <person name="Ah-Fong A.M."/>
            <person name="Alvarado L."/>
            <person name="Anderson V.L."/>
            <person name="Armstrong M.R."/>
            <person name="Avrova A."/>
            <person name="Baxter L."/>
            <person name="Beynon J."/>
            <person name="Boevink P.C."/>
            <person name="Bollmann S.R."/>
            <person name="Bos J.I."/>
            <person name="Bulone V."/>
            <person name="Cai G."/>
            <person name="Cakir C."/>
            <person name="Carrington J.C."/>
            <person name="Chawner M."/>
            <person name="Conti L."/>
            <person name="Costanzo S."/>
            <person name="Ewan R."/>
            <person name="Fahlgren N."/>
            <person name="Fischbach M.A."/>
            <person name="Fugelstad J."/>
            <person name="Gilroy E.M."/>
            <person name="Gnerre S."/>
            <person name="Green P.J."/>
            <person name="Grenville-Briggs L.J."/>
            <person name="Griffith J."/>
            <person name="Grunwald N.J."/>
            <person name="Horn K."/>
            <person name="Horner N.R."/>
            <person name="Hu C.H."/>
            <person name="Huitema E."/>
            <person name="Jeong D.H."/>
            <person name="Jones A.M."/>
            <person name="Jones J.D."/>
            <person name="Jones R.W."/>
            <person name="Karlsson E.K."/>
            <person name="Kunjeti S.G."/>
            <person name="Lamour K."/>
            <person name="Liu Z."/>
            <person name="Ma L."/>
            <person name="Maclean D."/>
            <person name="Chibucos M.C."/>
            <person name="McDonald H."/>
            <person name="McWalters J."/>
            <person name="Meijer H.J."/>
            <person name="Morgan W."/>
            <person name="Morris P.F."/>
            <person name="Munro C.A."/>
            <person name="O'Neill K."/>
            <person name="Ospina-Giraldo M."/>
            <person name="Pinzon A."/>
            <person name="Pritchard L."/>
            <person name="Ramsahoye B."/>
            <person name="Ren Q."/>
            <person name="Restrepo S."/>
            <person name="Roy S."/>
            <person name="Sadanandom A."/>
            <person name="Savidor A."/>
            <person name="Schornack S."/>
            <person name="Schwartz D.C."/>
            <person name="Schumann U.D."/>
            <person name="Schwessinger B."/>
            <person name="Seyer L."/>
            <person name="Sharpe T."/>
            <person name="Silvar C."/>
            <person name="Song J."/>
            <person name="Studholme D.J."/>
            <person name="Sykes S."/>
            <person name="Thines M."/>
            <person name="van de Vondervoort P.J."/>
            <person name="Phuntumart V."/>
            <person name="Wawra S."/>
            <person name="Weide R."/>
            <person name="Win J."/>
            <person name="Young C."/>
            <person name="Zhou S."/>
            <person name="Fry W."/>
            <person name="Meyers B.C."/>
            <person name="van West P."/>
            <person name="Ristaino J."/>
            <person name="Govers F."/>
            <person name="Birch P.R."/>
            <person name="Whisson S.C."/>
            <person name="Judelson H.S."/>
            <person name="Nusbaum C."/>
        </authorList>
    </citation>
    <scope>NUCLEOTIDE SEQUENCE [LARGE SCALE GENOMIC DNA]</scope>
    <source>
        <strain evidence="2">T30-4</strain>
    </source>
</reference>
<dbReference type="eggNOG" id="KOG3595">
    <property type="taxonomic scope" value="Eukaryota"/>
</dbReference>
<dbReference type="OrthoDB" id="428595at2759"/>
<dbReference type="InParanoid" id="D0NWC7"/>
<gene>
    <name evidence="1" type="ORF">PITG_17754</name>
</gene>
<dbReference type="EMBL" id="DS028174">
    <property type="protein sequence ID" value="EEY66978.1"/>
    <property type="molecule type" value="Genomic_DNA"/>
</dbReference>
<dbReference type="Proteomes" id="UP000006643">
    <property type="component" value="Unassembled WGS sequence"/>
</dbReference>
<evidence type="ECO:0000313" key="2">
    <source>
        <dbReference type="Proteomes" id="UP000006643"/>
    </source>
</evidence>
<sequence>MKKAAVLTKLRNDTALQARFRGLDFVPGSKKQTEPGAITYGKVAIPAHDFKRSRRVSTASYTSSPQLLAVLRRMYTGWEKTFQRAVVAAQMPFRVLDFPVLQAAHANKVTEILLMDWRRALAENVIDNLQGYFDFSHWIGAAFGSSAM</sequence>
<dbReference type="STRING" id="403677.D0NWC7"/>
<keyword evidence="2" id="KW-1185">Reference proteome</keyword>